<dbReference type="InterPro" id="IPR036388">
    <property type="entry name" value="WH-like_DNA-bd_sf"/>
</dbReference>
<dbReference type="AlphaFoldDB" id="A0A2V4AKN2"/>
<dbReference type="Proteomes" id="UP000249915">
    <property type="component" value="Unassembled WGS sequence"/>
</dbReference>
<dbReference type="PANTHER" id="PTHR33204:SF18">
    <property type="entry name" value="TRANSCRIPTIONAL REGULATORY PROTEIN"/>
    <property type="match status" value="1"/>
</dbReference>
<dbReference type="SUPFAM" id="SSF46785">
    <property type="entry name" value="Winged helix' DNA-binding domain"/>
    <property type="match status" value="1"/>
</dbReference>
<sequence>MATDRSYHDMCGMAHALDLVGERWALLVVRELALGPKRYTDLRSDLPGISTNVLSHRLTELERAGVLRRRTLPPPAASAVYELTPWGQELEPIMCALGRWGARSPARPADGSFSLNALVLSLRTTFSPEAARDVAVTVELRLGQRPVRAEIAGAALNVELGEADGPDVVVEADEPAAVAAVLYGGVPLGDAVRAGTVRVEGAHDAAARFLRAFVLPEPAFALTD</sequence>
<evidence type="ECO:0000313" key="4">
    <source>
        <dbReference type="EMBL" id="PXY19403.1"/>
    </source>
</evidence>
<dbReference type="OrthoDB" id="9792527at2"/>
<reference evidence="4 5" key="1">
    <citation type="submission" date="2016-07" db="EMBL/GenBank/DDBJ databases">
        <title>Draft genome sequence of Prauserella muralis DSM 45305, isolated from a mould-covered wall in an indoor environment.</title>
        <authorList>
            <person name="Ruckert C."/>
            <person name="Albersmeier A."/>
            <person name="Jiang C.-L."/>
            <person name="Jiang Y."/>
            <person name="Kalinowski J."/>
            <person name="Schneider O."/>
            <person name="Winkler A."/>
            <person name="Zotchev S.B."/>
        </authorList>
    </citation>
    <scope>NUCLEOTIDE SEQUENCE [LARGE SCALE GENOMIC DNA]</scope>
    <source>
        <strain evidence="4 5">DSM 45305</strain>
    </source>
</reference>
<accession>A0A2V4AKN2</accession>
<keyword evidence="5" id="KW-1185">Reference proteome</keyword>
<dbReference type="EMBL" id="MASW01000007">
    <property type="protein sequence ID" value="PXY19403.1"/>
    <property type="molecule type" value="Genomic_DNA"/>
</dbReference>
<name>A0A2V4AKN2_9PSEU</name>
<dbReference type="GO" id="GO:0003677">
    <property type="term" value="F:DNA binding"/>
    <property type="evidence" value="ECO:0007669"/>
    <property type="project" value="UniProtKB-KW"/>
</dbReference>
<dbReference type="Gene3D" id="3.30.1050.10">
    <property type="entry name" value="SCP2 sterol-binding domain"/>
    <property type="match status" value="1"/>
</dbReference>
<dbReference type="Gene3D" id="1.10.10.10">
    <property type="entry name" value="Winged helix-like DNA-binding domain superfamily/Winged helix DNA-binding domain"/>
    <property type="match status" value="1"/>
</dbReference>
<organism evidence="4 5">
    <name type="scientific">Prauserella muralis</name>
    <dbReference type="NCBI Taxonomy" id="588067"/>
    <lineage>
        <taxon>Bacteria</taxon>
        <taxon>Bacillati</taxon>
        <taxon>Actinomycetota</taxon>
        <taxon>Actinomycetes</taxon>
        <taxon>Pseudonocardiales</taxon>
        <taxon>Pseudonocardiaceae</taxon>
        <taxon>Prauserella</taxon>
    </lineage>
</organism>
<evidence type="ECO:0000313" key="5">
    <source>
        <dbReference type="Proteomes" id="UP000249915"/>
    </source>
</evidence>
<keyword evidence="1" id="KW-0805">Transcription regulation</keyword>
<dbReference type="InterPro" id="IPR036527">
    <property type="entry name" value="SCP2_sterol-bd_dom_sf"/>
</dbReference>
<keyword evidence="2" id="KW-0238">DNA-binding</keyword>
<gene>
    <name evidence="4" type="ORF">BAY60_32185</name>
</gene>
<dbReference type="Pfam" id="PF01638">
    <property type="entry name" value="HxlR"/>
    <property type="match status" value="1"/>
</dbReference>
<dbReference type="InterPro" id="IPR036390">
    <property type="entry name" value="WH_DNA-bd_sf"/>
</dbReference>
<comment type="caution">
    <text evidence="4">The sequence shown here is derived from an EMBL/GenBank/DDBJ whole genome shotgun (WGS) entry which is preliminary data.</text>
</comment>
<keyword evidence="3" id="KW-0804">Transcription</keyword>
<dbReference type="InterPro" id="IPR002577">
    <property type="entry name" value="HTH_HxlR"/>
</dbReference>
<evidence type="ECO:0000256" key="3">
    <source>
        <dbReference type="ARBA" id="ARBA00023163"/>
    </source>
</evidence>
<dbReference type="RefSeq" id="WP_112285335.1">
    <property type="nucleotide sequence ID" value="NZ_MASW01000007.1"/>
</dbReference>
<evidence type="ECO:0000256" key="1">
    <source>
        <dbReference type="ARBA" id="ARBA00023015"/>
    </source>
</evidence>
<protein>
    <submittedName>
        <fullName evidence="4">Transcriptional regulator</fullName>
    </submittedName>
</protein>
<dbReference type="PROSITE" id="PS51118">
    <property type="entry name" value="HTH_HXLR"/>
    <property type="match status" value="1"/>
</dbReference>
<evidence type="ECO:0000256" key="2">
    <source>
        <dbReference type="ARBA" id="ARBA00023125"/>
    </source>
</evidence>
<proteinExistence type="predicted"/>
<dbReference type="PANTHER" id="PTHR33204">
    <property type="entry name" value="TRANSCRIPTIONAL REGULATOR, MARR FAMILY"/>
    <property type="match status" value="1"/>
</dbReference>